<organism evidence="7 8">
    <name type="scientific">Candidatus Intestinimonas merdavium</name>
    <dbReference type="NCBI Taxonomy" id="2838622"/>
    <lineage>
        <taxon>Bacteria</taxon>
        <taxon>Bacillati</taxon>
        <taxon>Bacillota</taxon>
        <taxon>Clostridia</taxon>
        <taxon>Eubacteriales</taxon>
        <taxon>Intestinimonas</taxon>
    </lineage>
</organism>
<reference evidence="7" key="1">
    <citation type="journal article" date="2021" name="PeerJ">
        <title>Extensive microbial diversity within the chicken gut microbiome revealed by metagenomics and culture.</title>
        <authorList>
            <person name="Gilroy R."/>
            <person name="Ravi A."/>
            <person name="Getino M."/>
            <person name="Pursley I."/>
            <person name="Horton D.L."/>
            <person name="Alikhan N.F."/>
            <person name="Baker D."/>
            <person name="Gharbi K."/>
            <person name="Hall N."/>
            <person name="Watson M."/>
            <person name="Adriaenssens E.M."/>
            <person name="Foster-Nyarko E."/>
            <person name="Jarju S."/>
            <person name="Secka A."/>
            <person name="Antonio M."/>
            <person name="Oren A."/>
            <person name="Chaudhuri R.R."/>
            <person name="La Ragione R."/>
            <person name="Hildebrand F."/>
            <person name="Pallen M.J."/>
        </authorList>
    </citation>
    <scope>NUCLEOTIDE SEQUENCE</scope>
    <source>
        <strain evidence="7">CHK33-7979</strain>
    </source>
</reference>
<dbReference type="NCBIfam" id="NF003740">
    <property type="entry name" value="PRK05337.1"/>
    <property type="match status" value="1"/>
</dbReference>
<proteinExistence type="inferred from homology"/>
<name>A0A9D1Z6U3_9FIRM</name>
<dbReference type="GO" id="GO:0009254">
    <property type="term" value="P:peptidoglycan turnover"/>
    <property type="evidence" value="ECO:0007669"/>
    <property type="project" value="TreeGrafter"/>
</dbReference>
<dbReference type="InterPro" id="IPR036962">
    <property type="entry name" value="Glyco_hydro_3_N_sf"/>
</dbReference>
<feature type="region of interest" description="Disordered" evidence="4">
    <location>
        <begin position="27"/>
        <end position="49"/>
    </location>
</feature>
<evidence type="ECO:0000256" key="1">
    <source>
        <dbReference type="ARBA" id="ARBA00005336"/>
    </source>
</evidence>
<keyword evidence="2 7" id="KW-0378">Hydrolase</keyword>
<evidence type="ECO:0000256" key="5">
    <source>
        <dbReference type="SAM" id="SignalP"/>
    </source>
</evidence>
<evidence type="ECO:0000256" key="4">
    <source>
        <dbReference type="SAM" id="MobiDB-lite"/>
    </source>
</evidence>
<dbReference type="PANTHER" id="PTHR30480">
    <property type="entry name" value="BETA-HEXOSAMINIDASE-RELATED"/>
    <property type="match status" value="1"/>
</dbReference>
<dbReference type="Proteomes" id="UP000886824">
    <property type="component" value="Unassembled WGS sequence"/>
</dbReference>
<dbReference type="InterPro" id="IPR017853">
    <property type="entry name" value="GH"/>
</dbReference>
<dbReference type="AlphaFoldDB" id="A0A9D1Z6U3"/>
<dbReference type="GO" id="GO:0004563">
    <property type="term" value="F:beta-N-acetylhexosaminidase activity"/>
    <property type="evidence" value="ECO:0007669"/>
    <property type="project" value="UniProtKB-EC"/>
</dbReference>
<feature type="compositionally biased region" description="Pro residues" evidence="4">
    <location>
        <begin position="34"/>
        <end position="49"/>
    </location>
</feature>
<accession>A0A9D1Z6U3</accession>
<feature type="domain" description="Glycoside hydrolase family 3 N-terminal" evidence="6">
    <location>
        <begin position="60"/>
        <end position="375"/>
    </location>
</feature>
<evidence type="ECO:0000256" key="3">
    <source>
        <dbReference type="ARBA" id="ARBA00023295"/>
    </source>
</evidence>
<feature type="chain" id="PRO_5038876670" evidence="5">
    <location>
        <begin position="24"/>
        <end position="404"/>
    </location>
</feature>
<dbReference type="EMBL" id="DXCX01000122">
    <property type="protein sequence ID" value="HIY74521.1"/>
    <property type="molecule type" value="Genomic_DNA"/>
</dbReference>
<dbReference type="PROSITE" id="PS00775">
    <property type="entry name" value="GLYCOSYL_HYDROL_F3"/>
    <property type="match status" value="1"/>
</dbReference>
<feature type="signal peptide" evidence="5">
    <location>
        <begin position="1"/>
        <end position="23"/>
    </location>
</feature>
<evidence type="ECO:0000313" key="7">
    <source>
        <dbReference type="EMBL" id="HIY74521.1"/>
    </source>
</evidence>
<dbReference type="PANTHER" id="PTHR30480:SF16">
    <property type="entry name" value="GLYCOSIDE HYDROLASE FAMILY 3 DOMAIN PROTEIN"/>
    <property type="match status" value="1"/>
</dbReference>
<comment type="similarity">
    <text evidence="1">Belongs to the glycosyl hydrolase 3 family.</text>
</comment>
<dbReference type="EC" id="3.2.1.52" evidence="7"/>
<dbReference type="InterPro" id="IPR019800">
    <property type="entry name" value="Glyco_hydro_3_AS"/>
</dbReference>
<dbReference type="GO" id="GO:0005975">
    <property type="term" value="P:carbohydrate metabolic process"/>
    <property type="evidence" value="ECO:0007669"/>
    <property type="project" value="InterPro"/>
</dbReference>
<protein>
    <submittedName>
        <fullName evidence="7">Beta-N-acetylhexosaminidase</fullName>
        <ecNumber evidence="7">3.2.1.52</ecNumber>
    </submittedName>
</protein>
<dbReference type="Pfam" id="PF00933">
    <property type="entry name" value="Glyco_hydro_3"/>
    <property type="match status" value="1"/>
</dbReference>
<dbReference type="PROSITE" id="PS51257">
    <property type="entry name" value="PROKAR_LIPOPROTEIN"/>
    <property type="match status" value="1"/>
</dbReference>
<evidence type="ECO:0000313" key="8">
    <source>
        <dbReference type="Proteomes" id="UP000886824"/>
    </source>
</evidence>
<dbReference type="InterPro" id="IPR001764">
    <property type="entry name" value="Glyco_hydro_3_N"/>
</dbReference>
<sequence>MITRNFIAVLLLFVFLFTAGCQATPTPAVSAAPTPVPSPSATPAPTPTPDPMAEAMAAMTTEEKVGQLLTVGFYGTQAGEEARSYIQDYHVGGLILFGRNVESAQQLVDLTNGLKALAGDGIPLFLSIDQEGGTVERMPPEIRRLPNAYEVADPAALGATLGAECAAFGLNTDFAPSLDIWSNPNNTVIGKRAFGSDAASVTERGLACLTAIEESGTIPVVKHFPGHGDTDTDSHVGLPVVNKTRGELLESELLPFQSAIDGGVPAVMVAHILMTQLDSDRPASLSPEVVTGLLREELGFAGVVFTDDLTMGAITQNYGLGEAAVLAVEAGCDVLLVCHEASAVEEAYTALLEAVDTGRLSQERLDESVRRILTLKQTYGLTGDPVDLPDLEALNTQVDTVVNG</sequence>
<evidence type="ECO:0000259" key="6">
    <source>
        <dbReference type="Pfam" id="PF00933"/>
    </source>
</evidence>
<keyword evidence="3 7" id="KW-0326">Glycosidase</keyword>
<dbReference type="InterPro" id="IPR050226">
    <property type="entry name" value="NagZ_Beta-hexosaminidase"/>
</dbReference>
<keyword evidence="5" id="KW-0732">Signal</keyword>
<comment type="caution">
    <text evidence="7">The sequence shown here is derived from an EMBL/GenBank/DDBJ whole genome shotgun (WGS) entry which is preliminary data.</text>
</comment>
<dbReference type="SUPFAM" id="SSF51445">
    <property type="entry name" value="(Trans)glycosidases"/>
    <property type="match status" value="1"/>
</dbReference>
<gene>
    <name evidence="7" type="primary">nagZ</name>
    <name evidence="7" type="ORF">H9826_11240</name>
</gene>
<evidence type="ECO:0000256" key="2">
    <source>
        <dbReference type="ARBA" id="ARBA00022801"/>
    </source>
</evidence>
<dbReference type="Gene3D" id="3.20.20.300">
    <property type="entry name" value="Glycoside hydrolase, family 3, N-terminal domain"/>
    <property type="match status" value="1"/>
</dbReference>
<reference evidence="7" key="2">
    <citation type="submission" date="2021-04" db="EMBL/GenBank/DDBJ databases">
        <authorList>
            <person name="Gilroy R."/>
        </authorList>
    </citation>
    <scope>NUCLEOTIDE SEQUENCE</scope>
    <source>
        <strain evidence="7">CHK33-7979</strain>
    </source>
</reference>